<dbReference type="PROSITE" id="PS00010">
    <property type="entry name" value="ASX_HYDROXYL"/>
    <property type="match status" value="5"/>
</dbReference>
<dbReference type="Pfam" id="PF07645">
    <property type="entry name" value="EGF_CA"/>
    <property type="match status" value="1"/>
</dbReference>
<feature type="domain" description="CUB" evidence="9">
    <location>
        <begin position="615"/>
        <end position="735"/>
    </location>
</feature>
<feature type="domain" description="EGF-like" evidence="10">
    <location>
        <begin position="525"/>
        <end position="564"/>
    </location>
</feature>
<feature type="domain" description="EGF-like" evidence="10">
    <location>
        <begin position="355"/>
        <end position="391"/>
    </location>
</feature>
<evidence type="ECO:0000313" key="11">
    <source>
        <dbReference type="EMBL" id="CAK8680217.1"/>
    </source>
</evidence>
<evidence type="ECO:0000256" key="2">
    <source>
        <dbReference type="ARBA" id="ARBA00022670"/>
    </source>
</evidence>
<evidence type="ECO:0000256" key="8">
    <source>
        <dbReference type="PROSITE-ProRule" id="PRU00076"/>
    </source>
</evidence>
<keyword evidence="4" id="KW-0732">Signal</keyword>
<evidence type="ECO:0000256" key="5">
    <source>
        <dbReference type="ARBA" id="ARBA00022737"/>
    </source>
</evidence>
<dbReference type="SMART" id="SM00181">
    <property type="entry name" value="EGF"/>
    <property type="match status" value="10"/>
</dbReference>
<feature type="domain" description="EGF-like" evidence="10">
    <location>
        <begin position="735"/>
        <end position="774"/>
    </location>
</feature>
<dbReference type="InterPro" id="IPR000742">
    <property type="entry name" value="EGF"/>
</dbReference>
<evidence type="ECO:0000313" key="12">
    <source>
        <dbReference type="Proteomes" id="UP001642483"/>
    </source>
</evidence>
<dbReference type="InterPro" id="IPR018097">
    <property type="entry name" value="EGF_Ca-bd_CS"/>
</dbReference>
<feature type="domain" description="CUB" evidence="9">
    <location>
        <begin position="199"/>
        <end position="315"/>
    </location>
</feature>
<dbReference type="PROSITE" id="PS50026">
    <property type="entry name" value="EGF_3"/>
    <property type="match status" value="10"/>
</dbReference>
<keyword evidence="12" id="KW-1185">Reference proteome</keyword>
<evidence type="ECO:0000256" key="6">
    <source>
        <dbReference type="ARBA" id="ARBA00022801"/>
    </source>
</evidence>
<organism evidence="11 12">
    <name type="scientific">Clavelina lepadiformis</name>
    <name type="common">Light-bulb sea squirt</name>
    <name type="synonym">Ascidia lepadiformis</name>
    <dbReference type="NCBI Taxonomy" id="159417"/>
    <lineage>
        <taxon>Eukaryota</taxon>
        <taxon>Metazoa</taxon>
        <taxon>Chordata</taxon>
        <taxon>Tunicata</taxon>
        <taxon>Ascidiacea</taxon>
        <taxon>Aplousobranchia</taxon>
        <taxon>Clavelinidae</taxon>
        <taxon>Clavelina</taxon>
    </lineage>
</organism>
<evidence type="ECO:0000256" key="7">
    <source>
        <dbReference type="ARBA" id="ARBA00023157"/>
    </source>
</evidence>
<dbReference type="InterPro" id="IPR049883">
    <property type="entry name" value="NOTCH1_EGF-like"/>
</dbReference>
<dbReference type="Pfam" id="PF00008">
    <property type="entry name" value="EGF"/>
    <property type="match status" value="4"/>
</dbReference>
<feature type="domain" description="EGF-like" evidence="10">
    <location>
        <begin position="122"/>
        <end position="161"/>
    </location>
</feature>
<dbReference type="InterPro" id="IPR000859">
    <property type="entry name" value="CUB_dom"/>
</dbReference>
<dbReference type="InterPro" id="IPR009030">
    <property type="entry name" value="Growth_fac_rcpt_cys_sf"/>
</dbReference>
<proteinExistence type="predicted"/>
<name>A0ABP0FKP2_CLALP</name>
<keyword evidence="3" id="KW-0479">Metal-binding</keyword>
<dbReference type="SMART" id="SM00042">
    <property type="entry name" value="CUB"/>
    <property type="match status" value="4"/>
</dbReference>
<evidence type="ECO:0000256" key="1">
    <source>
        <dbReference type="ARBA" id="ARBA00022536"/>
    </source>
</evidence>
<dbReference type="PROSITE" id="PS01187">
    <property type="entry name" value="EGF_CA"/>
    <property type="match status" value="1"/>
</dbReference>
<feature type="domain" description="CUB" evidence="9">
    <location>
        <begin position="11"/>
        <end position="122"/>
    </location>
</feature>
<feature type="domain" description="EGF-like" evidence="10">
    <location>
        <begin position="315"/>
        <end position="354"/>
    </location>
</feature>
<accession>A0ABP0FKP2</accession>
<dbReference type="CDD" id="cd00054">
    <property type="entry name" value="EGF_CA"/>
    <property type="match status" value="10"/>
</dbReference>
<keyword evidence="1 8" id="KW-0245">EGF-like domain</keyword>
<dbReference type="InterPro" id="IPR024731">
    <property type="entry name" value="NELL2-like_EGF"/>
</dbReference>
<feature type="domain" description="CUB" evidence="9">
    <location>
        <begin position="405"/>
        <end position="525"/>
    </location>
</feature>
<comment type="caution">
    <text evidence="8">Lacks conserved residue(s) required for the propagation of feature annotation.</text>
</comment>
<evidence type="ECO:0000259" key="10">
    <source>
        <dbReference type="PROSITE" id="PS50026"/>
    </source>
</evidence>
<feature type="domain" description="EGF-like" evidence="10">
    <location>
        <begin position="775"/>
        <end position="811"/>
    </location>
</feature>
<comment type="caution">
    <text evidence="11">The sequence shown here is derived from an EMBL/GenBank/DDBJ whole genome shotgun (WGS) entry which is preliminary data.</text>
</comment>
<dbReference type="Gene3D" id="2.10.25.10">
    <property type="entry name" value="Laminin"/>
    <property type="match status" value="10"/>
</dbReference>
<evidence type="ECO:0000256" key="4">
    <source>
        <dbReference type="ARBA" id="ARBA00022729"/>
    </source>
</evidence>
<sequence>MLLPKSSVSICDVDNSTLTNASGVLASPNFPDHYPNSVLCSTTILAPADHVIAISFLHFQLESESLCDFDYLEITDGPDGEVELCGSELPRFNLSVTNSLTIKFKTDSSLTFEGFRLQWTQVGIVCVSDPCGVNATCTSTNGSYSCQCPEGFTGNAFSSCQDVDECAAEPCDVLETCTNTIGSFFCECPEVYRRNAGVCSISICDVDNSTLTNASGVLASPNFPDHYPNSVLCSTTILAPADHVIAISFLHFQLESESLCDFDYLEITDGPDGEVELCGSELPRFNLSVTNSLTIKFKTDSSLTFEGFRLQWTQVGVGCASDPCAVNATCTDTDGSYYCDCAEGFTGNGYISCQVVDECASNPCDENATCTSTDGSYVCECVDGYTGNGFVCLDAYECAENRSLCPISICDVGNSNLTGESGFLASPNFPNNYPYSVVCSATILAEADHVITITFLNFQLESHISCNYDSLKITDGSDGGNQSLGPLCGSALPEHRSFFTNSLTITFTSDFSVSFKGFRLQWTIVGVGCASDPCGVNATCTDTDGSYYCDCPEGFTGNAYISCQVVDECASNPCDENATCTSTDGSYVCECVDGYTGNGFVCLDAYECAENRSLCPISICDVGNSNLTGESGFLASPNFPNNYPYSVVCSATILAEADHVITITFLNFQLESHISCNYDSLKITDGSDGGNQSLGPLCGSALPEHRSFFTNSLTITFTSDFSVSFKGFRLQWTIVGVGCASDPCGVNATCTDTDGSYYCDCPEGFTGNAYISCQVVDECASNPCDENATCTSTDGSYVCECVDGYTGNGFVCLDAYECAENRSLCPIGVGCASDPCGVNATCTDTDGSYYCDCPEGFTGNAYISCQVVDECASNPCDENATCTSTDGSYVCECVDGYTGNGFVCLDGSDGGNQVLYKSVA</sequence>
<dbReference type="Pfam" id="PF00431">
    <property type="entry name" value="CUB"/>
    <property type="match status" value="4"/>
</dbReference>
<reference evidence="11 12" key="1">
    <citation type="submission" date="2024-02" db="EMBL/GenBank/DDBJ databases">
        <authorList>
            <person name="Daric V."/>
            <person name="Darras S."/>
        </authorList>
    </citation>
    <scope>NUCLEOTIDE SEQUENCE [LARGE SCALE GENOMIC DNA]</scope>
</reference>
<dbReference type="Gene3D" id="2.60.120.290">
    <property type="entry name" value="Spermadhesin, CUB domain"/>
    <property type="match status" value="4"/>
</dbReference>
<dbReference type="EMBL" id="CAWYQH010000068">
    <property type="protein sequence ID" value="CAK8680217.1"/>
    <property type="molecule type" value="Genomic_DNA"/>
</dbReference>
<feature type="domain" description="EGF-like" evidence="10">
    <location>
        <begin position="827"/>
        <end position="866"/>
    </location>
</feature>
<keyword evidence="7" id="KW-1015">Disulfide bond</keyword>
<dbReference type="SMART" id="SM00179">
    <property type="entry name" value="EGF_CA"/>
    <property type="match status" value="10"/>
</dbReference>
<keyword evidence="2" id="KW-0645">Protease</keyword>
<dbReference type="SUPFAM" id="SSF49854">
    <property type="entry name" value="Spermadhesin, CUB domain"/>
    <property type="match status" value="4"/>
</dbReference>
<keyword evidence="6" id="KW-0378">Hydrolase</keyword>
<feature type="domain" description="EGF-like" evidence="10">
    <location>
        <begin position="162"/>
        <end position="200"/>
    </location>
</feature>
<feature type="domain" description="EGF-like" evidence="10">
    <location>
        <begin position="565"/>
        <end position="601"/>
    </location>
</feature>
<gene>
    <name evidence="11" type="ORF">CVLEPA_LOCUS10492</name>
</gene>
<dbReference type="PANTHER" id="PTHR24255">
    <property type="entry name" value="COMPLEMENT COMPONENT 1, S SUBCOMPONENT-RELATED"/>
    <property type="match status" value="1"/>
</dbReference>
<dbReference type="Proteomes" id="UP001642483">
    <property type="component" value="Unassembled WGS sequence"/>
</dbReference>
<protein>
    <recommendedName>
        <fullName evidence="13">Cubilin</fullName>
    </recommendedName>
</protein>
<evidence type="ECO:0008006" key="13">
    <source>
        <dbReference type="Google" id="ProtNLM"/>
    </source>
</evidence>
<dbReference type="PANTHER" id="PTHR24255:SF31">
    <property type="entry name" value="CUBILIN-LIKE PROTEIN"/>
    <property type="match status" value="1"/>
</dbReference>
<evidence type="ECO:0000256" key="3">
    <source>
        <dbReference type="ARBA" id="ARBA00022723"/>
    </source>
</evidence>
<dbReference type="Pfam" id="PF12947">
    <property type="entry name" value="EGF_3"/>
    <property type="match status" value="5"/>
</dbReference>
<dbReference type="PROSITE" id="PS01186">
    <property type="entry name" value="EGF_2"/>
    <property type="match status" value="5"/>
</dbReference>
<dbReference type="CDD" id="cd00041">
    <property type="entry name" value="CUB"/>
    <property type="match status" value="4"/>
</dbReference>
<feature type="domain" description="EGF-like" evidence="10">
    <location>
        <begin position="867"/>
        <end position="903"/>
    </location>
</feature>
<dbReference type="InterPro" id="IPR035914">
    <property type="entry name" value="Sperma_CUB_dom_sf"/>
</dbReference>
<keyword evidence="5" id="KW-0677">Repeat</keyword>
<dbReference type="SUPFAM" id="SSF57184">
    <property type="entry name" value="Growth factor receptor domain"/>
    <property type="match status" value="5"/>
</dbReference>
<dbReference type="PROSITE" id="PS01180">
    <property type="entry name" value="CUB"/>
    <property type="match status" value="4"/>
</dbReference>
<dbReference type="InterPro" id="IPR000152">
    <property type="entry name" value="EGF-type_Asp/Asn_hydroxyl_site"/>
</dbReference>
<dbReference type="InterPro" id="IPR001881">
    <property type="entry name" value="EGF-like_Ca-bd_dom"/>
</dbReference>
<evidence type="ECO:0000259" key="9">
    <source>
        <dbReference type="PROSITE" id="PS01180"/>
    </source>
</evidence>